<evidence type="ECO:0000313" key="4">
    <source>
        <dbReference type="Proteomes" id="UP001196870"/>
    </source>
</evidence>
<dbReference type="EMBL" id="JAAGBB010000026">
    <property type="protein sequence ID" value="MBR0666808.1"/>
    <property type="molecule type" value="Genomic_DNA"/>
</dbReference>
<dbReference type="SUPFAM" id="SSF53850">
    <property type="entry name" value="Periplasmic binding protein-like II"/>
    <property type="match status" value="1"/>
</dbReference>
<dbReference type="Proteomes" id="UP001196870">
    <property type="component" value="Unassembled WGS sequence"/>
</dbReference>
<organism evidence="3 4">
    <name type="scientific">Plastoroseomonas hellenica</name>
    <dbReference type="NCBI Taxonomy" id="2687306"/>
    <lineage>
        <taxon>Bacteria</taxon>
        <taxon>Pseudomonadati</taxon>
        <taxon>Pseudomonadota</taxon>
        <taxon>Alphaproteobacteria</taxon>
        <taxon>Acetobacterales</taxon>
        <taxon>Acetobacteraceae</taxon>
        <taxon>Plastoroseomonas</taxon>
    </lineage>
</organism>
<keyword evidence="4" id="KW-1185">Reference proteome</keyword>
<dbReference type="PANTHER" id="PTHR42928">
    <property type="entry name" value="TRICARBOXYLATE-BINDING PROTEIN"/>
    <property type="match status" value="1"/>
</dbReference>
<proteinExistence type="inferred from homology"/>
<protein>
    <submittedName>
        <fullName evidence="3">Tripartite tricarboxylate transporter substrate binding protein</fullName>
    </submittedName>
</protein>
<sequence length="322" mass="33476">MNRRTMIAAGVAAATAALPRAAGAQAFPTRPVRLIVTWPPGGTTDILARQLQPPLAAALGQPVVIDNRGGASGAIGTGELVRAPNDGYTFGMVTSTVISMPLMQRQSWHPIRDTTPIIMHSRVANILAVHPSVPVQSVAELIALAKQRPGALAFGSPGIGSAVHISGEMFKLMTGTDMVHVPYRGGGPALTDLAGGAIQLMFGNASSTLPFVRDGRVRAIAVTSAQRAAYLPDVPTIAESGLPGYAIDEWYGCLGPANMAPAAVARLNAAIGEIISTPAERARLLDMGAEVVGGSAEAFGRVMAEDMEKIGRVVRDAHIRLE</sequence>
<dbReference type="InterPro" id="IPR005064">
    <property type="entry name" value="BUG"/>
</dbReference>
<comment type="caution">
    <text evidence="3">The sequence shown here is derived from an EMBL/GenBank/DDBJ whole genome shotgun (WGS) entry which is preliminary data.</text>
</comment>
<comment type="similarity">
    <text evidence="1">Belongs to the UPF0065 (bug) family.</text>
</comment>
<accession>A0ABS5F2P7</accession>
<evidence type="ECO:0000256" key="1">
    <source>
        <dbReference type="ARBA" id="ARBA00006987"/>
    </source>
</evidence>
<dbReference type="Gene3D" id="3.40.190.150">
    <property type="entry name" value="Bordetella uptake gene, domain 1"/>
    <property type="match status" value="1"/>
</dbReference>
<evidence type="ECO:0000313" key="3">
    <source>
        <dbReference type="EMBL" id="MBR0666808.1"/>
    </source>
</evidence>
<dbReference type="CDD" id="cd13578">
    <property type="entry name" value="PBP2_Bug27"/>
    <property type="match status" value="1"/>
</dbReference>
<dbReference type="Pfam" id="PF03401">
    <property type="entry name" value="TctC"/>
    <property type="match status" value="1"/>
</dbReference>
<reference evidence="4" key="1">
    <citation type="journal article" date="2021" name="Syst. Appl. Microbiol.">
        <title>Roseomonas hellenica sp. nov., isolated from roots of wild-growing Alkanna tinctoria.</title>
        <authorList>
            <person name="Rat A."/>
            <person name="Naranjo H.D."/>
            <person name="Lebbe L."/>
            <person name="Cnockaert M."/>
            <person name="Krigas N."/>
            <person name="Grigoriadou K."/>
            <person name="Maloupa E."/>
            <person name="Willems A."/>
        </authorList>
    </citation>
    <scope>NUCLEOTIDE SEQUENCE [LARGE SCALE GENOMIC DNA]</scope>
    <source>
        <strain evidence="4">LMG 31523</strain>
    </source>
</reference>
<evidence type="ECO:0000256" key="2">
    <source>
        <dbReference type="SAM" id="SignalP"/>
    </source>
</evidence>
<dbReference type="RefSeq" id="WP_211854587.1">
    <property type="nucleotide sequence ID" value="NZ_JAAGBB010000026.1"/>
</dbReference>
<keyword evidence="2" id="KW-0732">Signal</keyword>
<dbReference type="PIRSF" id="PIRSF017082">
    <property type="entry name" value="YflP"/>
    <property type="match status" value="1"/>
</dbReference>
<gene>
    <name evidence="3" type="ORF">GXW71_20780</name>
</gene>
<feature type="signal peptide" evidence="2">
    <location>
        <begin position="1"/>
        <end position="26"/>
    </location>
</feature>
<dbReference type="Gene3D" id="3.40.190.10">
    <property type="entry name" value="Periplasmic binding protein-like II"/>
    <property type="match status" value="1"/>
</dbReference>
<feature type="chain" id="PRO_5046307520" evidence="2">
    <location>
        <begin position="27"/>
        <end position="322"/>
    </location>
</feature>
<dbReference type="PANTHER" id="PTHR42928:SF5">
    <property type="entry name" value="BLR1237 PROTEIN"/>
    <property type="match status" value="1"/>
</dbReference>
<dbReference type="InterPro" id="IPR042100">
    <property type="entry name" value="Bug_dom1"/>
</dbReference>
<name>A0ABS5F2P7_9PROT</name>